<dbReference type="OrthoDB" id="3172031at2"/>
<proteinExistence type="predicted"/>
<reference evidence="2 3" key="1">
    <citation type="submission" date="2019-09" db="EMBL/GenBank/DDBJ databases">
        <authorList>
            <person name="Wang X."/>
        </authorList>
    </citation>
    <scope>NUCLEOTIDE SEQUENCE [LARGE SCALE GENOMIC DNA]</scope>
    <source>
        <strain evidence="2 3">CICC 11023</strain>
    </source>
</reference>
<accession>A0A5N0EN99</accession>
<comment type="caution">
    <text evidence="2">The sequence shown here is derived from an EMBL/GenBank/DDBJ whole genome shotgun (WGS) entry which is preliminary data.</text>
</comment>
<keyword evidence="3" id="KW-1185">Reference proteome</keyword>
<sequence>MTITVLDSYTEMRATLNSPLAERPELLRRMLEPTAGMFRYFPGKPDRNSLAKFPNGSAAPSPLAGTPG</sequence>
<evidence type="ECO:0000313" key="3">
    <source>
        <dbReference type="Proteomes" id="UP000323876"/>
    </source>
</evidence>
<organism evidence="2 3">
    <name type="scientific">Nocardia colli</name>
    <dbReference type="NCBI Taxonomy" id="2545717"/>
    <lineage>
        <taxon>Bacteria</taxon>
        <taxon>Bacillati</taxon>
        <taxon>Actinomycetota</taxon>
        <taxon>Actinomycetes</taxon>
        <taxon>Mycobacteriales</taxon>
        <taxon>Nocardiaceae</taxon>
        <taxon>Nocardia</taxon>
    </lineage>
</organism>
<dbReference type="Proteomes" id="UP000323876">
    <property type="component" value="Unassembled WGS sequence"/>
</dbReference>
<feature type="region of interest" description="Disordered" evidence="1">
    <location>
        <begin position="49"/>
        <end position="68"/>
    </location>
</feature>
<evidence type="ECO:0000256" key="1">
    <source>
        <dbReference type="SAM" id="MobiDB-lite"/>
    </source>
</evidence>
<dbReference type="RefSeq" id="WP_150400363.1">
    <property type="nucleotide sequence ID" value="NZ_VXLC01000001.1"/>
</dbReference>
<protein>
    <submittedName>
        <fullName evidence="2">Uncharacterized protein</fullName>
    </submittedName>
</protein>
<dbReference type="AlphaFoldDB" id="A0A5N0EN99"/>
<evidence type="ECO:0000313" key="2">
    <source>
        <dbReference type="EMBL" id="KAA8890453.1"/>
    </source>
</evidence>
<name>A0A5N0EN99_9NOCA</name>
<dbReference type="EMBL" id="VXLC01000001">
    <property type="protein sequence ID" value="KAA8890453.1"/>
    <property type="molecule type" value="Genomic_DNA"/>
</dbReference>
<gene>
    <name evidence="2" type="ORF">F3087_03975</name>
</gene>